<feature type="region of interest" description="Disordered" evidence="1">
    <location>
        <begin position="1"/>
        <end position="29"/>
    </location>
</feature>
<protein>
    <submittedName>
        <fullName evidence="2">Uncharacterized protein</fullName>
    </submittedName>
</protein>
<gene>
    <name evidence="2" type="ORF">CPT_Shady_057</name>
</gene>
<name>A0A873WI22_9CAUD</name>
<evidence type="ECO:0000313" key="2">
    <source>
        <dbReference type="EMBL" id="QPB09818.1"/>
    </source>
</evidence>
<keyword evidence="3" id="KW-1185">Reference proteome</keyword>
<dbReference type="EMBL" id="MT701596">
    <property type="protein sequence ID" value="QPB09818.1"/>
    <property type="molecule type" value="Genomic_DNA"/>
</dbReference>
<evidence type="ECO:0000313" key="3">
    <source>
        <dbReference type="Proteomes" id="UP000663311"/>
    </source>
</evidence>
<sequence>MLYFSCRQGNKPKAKGRNQEMNAKPKTKAAKNIKPGDWVSFGSLAWQAGAVEVDGDVTYITFGYFPWEYKSTKRMTMHYDA</sequence>
<accession>A0A873WI22</accession>
<evidence type="ECO:0000256" key="1">
    <source>
        <dbReference type="SAM" id="MobiDB-lite"/>
    </source>
</evidence>
<organism evidence="2 3">
    <name type="scientific">Streptomyces phage Shady</name>
    <dbReference type="NCBI Taxonomy" id="2767585"/>
    <lineage>
        <taxon>Viruses</taxon>
        <taxon>Duplodnaviria</taxon>
        <taxon>Heunggongvirae</taxon>
        <taxon>Uroviricota</taxon>
        <taxon>Caudoviricetes</taxon>
        <taxon>Colingsworthviridae</taxon>
        <taxon>Shadyvirus</taxon>
        <taxon>Shadyvirus shady</taxon>
    </lineage>
</organism>
<dbReference type="Proteomes" id="UP000663311">
    <property type="component" value="Segment"/>
</dbReference>
<proteinExistence type="predicted"/>
<reference evidence="2" key="1">
    <citation type="submission" date="2020-07" db="EMBL/GenBank/DDBJ databases">
        <title>Complete genome sequence of Streptomyces phage Shady.</title>
        <authorList>
            <person name="Ortega C.A."/>
            <person name="Hernandez I."/>
            <person name="Guadalupe Vizoso-Pinto M."/>
            <person name="Clark J.D."/>
            <person name="Liu M."/>
            <person name="Burrowes B.H."/>
        </authorList>
    </citation>
    <scope>NUCLEOTIDE SEQUENCE</scope>
</reference>